<evidence type="ECO:0000256" key="1">
    <source>
        <dbReference type="ARBA" id="ARBA00023002"/>
    </source>
</evidence>
<protein>
    <recommendedName>
        <fullName evidence="3">TauD/TfdA-like domain-containing protein</fullName>
    </recommendedName>
</protein>
<keyword evidence="5" id="KW-1185">Reference proteome</keyword>
<dbReference type="RefSeq" id="XP_066917055.1">
    <property type="nucleotide sequence ID" value="XM_067060954.1"/>
</dbReference>
<dbReference type="EnsemblMetazoa" id="CLYHEMT018835.2">
    <property type="protein sequence ID" value="CLYHEMP018835.2"/>
    <property type="gene ID" value="CLYHEMG018835"/>
</dbReference>
<dbReference type="OrthoDB" id="408743at2759"/>
<dbReference type="AlphaFoldDB" id="A0A7M5X7P8"/>
<accession>A0A7M5X7P8</accession>
<dbReference type="InterPro" id="IPR050411">
    <property type="entry name" value="AlphaKG_dependent_hydroxylases"/>
</dbReference>
<feature type="domain" description="TauD/TfdA-like" evidence="3">
    <location>
        <begin position="284"/>
        <end position="326"/>
    </location>
</feature>
<dbReference type="GO" id="GO:0017000">
    <property type="term" value="P:antibiotic biosynthetic process"/>
    <property type="evidence" value="ECO:0007669"/>
    <property type="project" value="UniProtKB-KW"/>
</dbReference>
<feature type="domain" description="TauD/TfdA-like" evidence="3">
    <location>
        <begin position="14"/>
        <end position="156"/>
    </location>
</feature>
<dbReference type="GO" id="GO:0016491">
    <property type="term" value="F:oxidoreductase activity"/>
    <property type="evidence" value="ECO:0007669"/>
    <property type="project" value="UniProtKB-KW"/>
</dbReference>
<dbReference type="PANTHER" id="PTHR10696:SF56">
    <property type="entry name" value="TAUD_TFDA-LIKE DOMAIN-CONTAINING PROTEIN"/>
    <property type="match status" value="1"/>
</dbReference>
<dbReference type="Proteomes" id="UP000594262">
    <property type="component" value="Unplaced"/>
</dbReference>
<keyword evidence="2" id="KW-0045">Antibiotic biosynthesis</keyword>
<dbReference type="RefSeq" id="XP_066917053.1">
    <property type="nucleotide sequence ID" value="XM_067060952.1"/>
</dbReference>
<sequence length="334" mass="38025">MTMKIVRGNGKEITSYIRDNKREIIDAFETPGALLLREFDTNEIEIDEVARLIGYTPAHTYIPGIAPRKAAIEGNPFVFTSTEAPPHLPILPHTEMTYWPDPPHLILFQCKFLDSSCPQVNANETVLFDMKLAAAELNENLLEKFANGCIMERKYPGKFNPNWDIEDSIAGGSCWQKAFATENIADVESICKLNNVEFEWISTVSKEPPTLVTKYHSSWYVNQRLVLQTPLLGKAVYQDMIKRFPQRFDNQRMYETVEGGSAAPKVDLLHPNIPGKPFLKESEIFALMEALWKHVVFIEWEKGDVVLIDNKNMAHGRMNCAGKRRIVASMAHKR</sequence>
<keyword evidence="1" id="KW-0560">Oxidoreductase</keyword>
<dbReference type="EnsemblMetazoa" id="CLYHEMT018835.1">
    <property type="protein sequence ID" value="CLYHEMP018835.1"/>
    <property type="gene ID" value="CLYHEMG018835"/>
</dbReference>
<dbReference type="Gene3D" id="3.60.130.10">
    <property type="entry name" value="Clavaminate synthase-like"/>
    <property type="match status" value="1"/>
</dbReference>
<dbReference type="Pfam" id="PF02668">
    <property type="entry name" value="TauD"/>
    <property type="match status" value="2"/>
</dbReference>
<proteinExistence type="predicted"/>
<evidence type="ECO:0000313" key="5">
    <source>
        <dbReference type="Proteomes" id="UP000594262"/>
    </source>
</evidence>
<evidence type="ECO:0000313" key="4">
    <source>
        <dbReference type="EnsemblMetazoa" id="CLYHEMP018835.2"/>
    </source>
</evidence>
<dbReference type="GeneID" id="136804251"/>
<name>A0A7M5X7P8_9CNID</name>
<reference evidence="4" key="1">
    <citation type="submission" date="2021-01" db="UniProtKB">
        <authorList>
            <consortium name="EnsemblMetazoa"/>
        </authorList>
    </citation>
    <scope>IDENTIFICATION</scope>
</reference>
<dbReference type="PANTHER" id="PTHR10696">
    <property type="entry name" value="GAMMA-BUTYROBETAINE HYDROXYLASE-RELATED"/>
    <property type="match status" value="1"/>
</dbReference>
<dbReference type="InterPro" id="IPR042098">
    <property type="entry name" value="TauD-like_sf"/>
</dbReference>
<evidence type="ECO:0000256" key="2">
    <source>
        <dbReference type="ARBA" id="ARBA00023194"/>
    </source>
</evidence>
<organism evidence="4 5">
    <name type="scientific">Clytia hemisphaerica</name>
    <dbReference type="NCBI Taxonomy" id="252671"/>
    <lineage>
        <taxon>Eukaryota</taxon>
        <taxon>Metazoa</taxon>
        <taxon>Cnidaria</taxon>
        <taxon>Hydrozoa</taxon>
        <taxon>Hydroidolina</taxon>
        <taxon>Leptothecata</taxon>
        <taxon>Obeliida</taxon>
        <taxon>Clytiidae</taxon>
        <taxon>Clytia</taxon>
    </lineage>
</organism>
<evidence type="ECO:0000259" key="3">
    <source>
        <dbReference type="Pfam" id="PF02668"/>
    </source>
</evidence>
<dbReference type="SUPFAM" id="SSF51197">
    <property type="entry name" value="Clavaminate synthase-like"/>
    <property type="match status" value="1"/>
</dbReference>
<dbReference type="InterPro" id="IPR003819">
    <property type="entry name" value="TauD/TfdA-like"/>
</dbReference>